<evidence type="ECO:0000313" key="2">
    <source>
        <dbReference type="EMBL" id="KXH26119.1"/>
    </source>
</evidence>
<dbReference type="AlphaFoldDB" id="A0A135RRE8"/>
<gene>
    <name evidence="2" type="ORF">CNYM01_06902</name>
</gene>
<protein>
    <submittedName>
        <fullName evidence="2">Uncharacterized protein</fullName>
    </submittedName>
</protein>
<keyword evidence="3" id="KW-1185">Reference proteome</keyword>
<evidence type="ECO:0000256" key="1">
    <source>
        <dbReference type="SAM" id="MobiDB-lite"/>
    </source>
</evidence>
<evidence type="ECO:0000313" key="3">
    <source>
        <dbReference type="Proteomes" id="UP000070054"/>
    </source>
</evidence>
<organism evidence="2 3">
    <name type="scientific">Colletotrichum nymphaeae SA-01</name>
    <dbReference type="NCBI Taxonomy" id="1460502"/>
    <lineage>
        <taxon>Eukaryota</taxon>
        <taxon>Fungi</taxon>
        <taxon>Dikarya</taxon>
        <taxon>Ascomycota</taxon>
        <taxon>Pezizomycotina</taxon>
        <taxon>Sordariomycetes</taxon>
        <taxon>Hypocreomycetidae</taxon>
        <taxon>Glomerellales</taxon>
        <taxon>Glomerellaceae</taxon>
        <taxon>Colletotrichum</taxon>
        <taxon>Colletotrichum acutatum species complex</taxon>
    </lineage>
</organism>
<feature type="non-terminal residue" evidence="2">
    <location>
        <position position="1"/>
    </location>
</feature>
<dbReference type="Proteomes" id="UP000070054">
    <property type="component" value="Unassembled WGS sequence"/>
</dbReference>
<reference evidence="2 3" key="1">
    <citation type="submission" date="2014-02" db="EMBL/GenBank/DDBJ databases">
        <title>The genome sequence of Colletotrichum nymphaeae SA-01.</title>
        <authorList>
            <person name="Baroncelli R."/>
            <person name="Thon M.R."/>
        </authorList>
    </citation>
    <scope>NUCLEOTIDE SEQUENCE [LARGE SCALE GENOMIC DNA]</scope>
    <source>
        <strain evidence="2 3">SA-01</strain>
    </source>
</reference>
<sequence>HLTRVRPLTGALGPWGWARKLHAAASTLGRGRLVWVSQCLKSLTACVPMRALLLGCLETEALEERRGSDMMTRGTVEVALKNEWLDRPREWVRHRDFSHGKLSRRAHFVSQPPRAVPRVWDGGVASSLSTITLPPTPLSPVPHRPAVASFSPSGLHPTPSSLAPRPSARVNLQ</sequence>
<proteinExistence type="predicted"/>
<accession>A0A135RRE8</accession>
<dbReference type="EMBL" id="JEMN01001827">
    <property type="protein sequence ID" value="KXH26119.1"/>
    <property type="molecule type" value="Genomic_DNA"/>
</dbReference>
<comment type="caution">
    <text evidence="2">The sequence shown here is derived from an EMBL/GenBank/DDBJ whole genome shotgun (WGS) entry which is preliminary data.</text>
</comment>
<feature type="region of interest" description="Disordered" evidence="1">
    <location>
        <begin position="149"/>
        <end position="173"/>
    </location>
</feature>
<name>A0A135RRE8_9PEZI</name>